<feature type="transmembrane region" description="Helical" evidence="9">
    <location>
        <begin position="290"/>
        <end position="312"/>
    </location>
</feature>
<protein>
    <recommendedName>
        <fullName evidence="12">Taste receptor type 2</fullName>
    </recommendedName>
</protein>
<reference evidence="10" key="1">
    <citation type="submission" date="2020-06" db="EMBL/GenBank/DDBJ databases">
        <authorList>
            <consortium name="Wellcome Sanger Institute Data Sharing"/>
        </authorList>
    </citation>
    <scope>NUCLEOTIDE SEQUENCE [LARGE SCALE GENOMIC DNA]</scope>
</reference>
<evidence type="ECO:0000256" key="1">
    <source>
        <dbReference type="ARBA" id="ARBA00004141"/>
    </source>
</evidence>
<reference evidence="10" key="3">
    <citation type="submission" date="2025-09" db="UniProtKB">
        <authorList>
            <consortium name="Ensembl"/>
        </authorList>
    </citation>
    <scope>IDENTIFICATION</scope>
</reference>
<dbReference type="PANTHER" id="PTHR11394:SF47">
    <property type="entry name" value="TASTE RECEPTOR TYPE 2 MEMBER 40"/>
    <property type="match status" value="1"/>
</dbReference>
<dbReference type="GO" id="GO:0033038">
    <property type="term" value="F:bitter taste receptor activity"/>
    <property type="evidence" value="ECO:0007669"/>
    <property type="project" value="TreeGrafter"/>
</dbReference>
<keyword evidence="2" id="KW-0716">Sensory transduction</keyword>
<feature type="transmembrane region" description="Helical" evidence="9">
    <location>
        <begin position="203"/>
        <end position="228"/>
    </location>
</feature>
<dbReference type="Proteomes" id="UP000694680">
    <property type="component" value="Chromosome 21"/>
</dbReference>
<keyword evidence="6 9" id="KW-0472">Membrane</keyword>
<evidence type="ECO:0000313" key="11">
    <source>
        <dbReference type="Proteomes" id="UP000694680"/>
    </source>
</evidence>
<evidence type="ECO:0000256" key="8">
    <source>
        <dbReference type="ARBA" id="ARBA00023224"/>
    </source>
</evidence>
<keyword evidence="3 9" id="KW-0812">Transmembrane</keyword>
<evidence type="ECO:0000313" key="10">
    <source>
        <dbReference type="Ensembl" id="ENSGWIP00000052829.1"/>
    </source>
</evidence>
<dbReference type="GO" id="GO:0016020">
    <property type="term" value="C:membrane"/>
    <property type="evidence" value="ECO:0007669"/>
    <property type="project" value="UniProtKB-SubCell"/>
</dbReference>
<evidence type="ECO:0008006" key="12">
    <source>
        <dbReference type="Google" id="ProtNLM"/>
    </source>
</evidence>
<keyword evidence="4 9" id="KW-1133">Transmembrane helix</keyword>
<feature type="transmembrane region" description="Helical" evidence="9">
    <location>
        <begin position="111"/>
        <end position="132"/>
    </location>
</feature>
<reference evidence="10" key="2">
    <citation type="submission" date="2025-08" db="UniProtKB">
        <authorList>
            <consortium name="Ensembl"/>
        </authorList>
    </citation>
    <scope>IDENTIFICATION</scope>
</reference>
<evidence type="ECO:0000256" key="6">
    <source>
        <dbReference type="ARBA" id="ARBA00023136"/>
    </source>
</evidence>
<keyword evidence="5" id="KW-0297">G-protein coupled receptor</keyword>
<feature type="transmembrane region" description="Helical" evidence="9">
    <location>
        <begin position="152"/>
        <end position="170"/>
    </location>
</feature>
<accession>A0A8C5I0W7</accession>
<organism evidence="10 11">
    <name type="scientific">Gouania willdenowi</name>
    <name type="common">Blunt-snouted clingfish</name>
    <name type="synonym">Lepadogaster willdenowi</name>
    <dbReference type="NCBI Taxonomy" id="441366"/>
    <lineage>
        <taxon>Eukaryota</taxon>
        <taxon>Metazoa</taxon>
        <taxon>Chordata</taxon>
        <taxon>Craniata</taxon>
        <taxon>Vertebrata</taxon>
        <taxon>Euteleostomi</taxon>
        <taxon>Actinopterygii</taxon>
        <taxon>Neopterygii</taxon>
        <taxon>Teleostei</taxon>
        <taxon>Neoteleostei</taxon>
        <taxon>Acanthomorphata</taxon>
        <taxon>Ovalentaria</taxon>
        <taxon>Blenniimorphae</taxon>
        <taxon>Blenniiformes</taxon>
        <taxon>Gobiesocoidei</taxon>
        <taxon>Gobiesocidae</taxon>
        <taxon>Gobiesocinae</taxon>
        <taxon>Gouania</taxon>
    </lineage>
</organism>
<feature type="transmembrane region" description="Helical" evidence="9">
    <location>
        <begin position="48"/>
        <end position="69"/>
    </location>
</feature>
<keyword evidence="8" id="KW-0807">Transducer</keyword>
<dbReference type="AlphaFoldDB" id="A0A8C5I0W7"/>
<evidence type="ECO:0000256" key="9">
    <source>
        <dbReference type="SAM" id="Phobius"/>
    </source>
</evidence>
<feature type="transmembrane region" description="Helical" evidence="9">
    <location>
        <begin position="249"/>
        <end position="270"/>
    </location>
</feature>
<evidence type="ECO:0000256" key="5">
    <source>
        <dbReference type="ARBA" id="ARBA00023040"/>
    </source>
</evidence>
<feature type="transmembrane region" description="Helical" evidence="9">
    <location>
        <begin position="81"/>
        <end position="99"/>
    </location>
</feature>
<name>A0A8C5I0W7_GOUWI</name>
<dbReference type="SUPFAM" id="SSF81321">
    <property type="entry name" value="Family A G protein-coupled receptor-like"/>
    <property type="match status" value="1"/>
</dbReference>
<evidence type="ECO:0000256" key="7">
    <source>
        <dbReference type="ARBA" id="ARBA00023170"/>
    </source>
</evidence>
<evidence type="ECO:0000256" key="2">
    <source>
        <dbReference type="ARBA" id="ARBA00022606"/>
    </source>
</evidence>
<dbReference type="PANTHER" id="PTHR11394">
    <property type="entry name" value="TASTE RECEPTOR TYPE 2"/>
    <property type="match status" value="1"/>
</dbReference>
<dbReference type="Ensembl" id="ENSGWIT00000056995.1">
    <property type="protein sequence ID" value="ENSGWIP00000052829.1"/>
    <property type="gene ID" value="ENSGWIG00000025452.1"/>
</dbReference>
<keyword evidence="7" id="KW-0675">Receptor</keyword>
<evidence type="ECO:0000256" key="3">
    <source>
        <dbReference type="ARBA" id="ARBA00022692"/>
    </source>
</evidence>
<proteinExistence type="predicted"/>
<evidence type="ECO:0000256" key="4">
    <source>
        <dbReference type="ARBA" id="ARBA00022989"/>
    </source>
</evidence>
<dbReference type="GO" id="GO:0004930">
    <property type="term" value="F:G protein-coupled receptor activity"/>
    <property type="evidence" value="ECO:0007669"/>
    <property type="project" value="UniProtKB-KW"/>
</dbReference>
<keyword evidence="11" id="KW-1185">Reference proteome</keyword>
<comment type="subcellular location">
    <subcellularLocation>
        <location evidence="1">Membrane</location>
        <topology evidence="1">Multi-pass membrane protein</topology>
    </subcellularLocation>
</comment>
<sequence>MMVSSFSTAHYLGKHIRNFSKSRGSSSFTFYKPMMDVIDMGEQAFKGISFPLFFFNITANIFYALSLFLDRGKLKQPLNVLLGYMVLCTIIYFTTLIMMDTSDYLQSDAGFILVYTNSSMTCYVLLNFYYYVNIVPVKQALMVWAKKNIKSVIYVALIGETMLYLVNGVLKWTVFTLCFDGTNNQTGTGCRNEIHDLKEAFTIIIQVYIFLYVLIMMVSSFSTAHYLGKHIRNLAKSTSRLTSPNIQSQIRVTIAGVLQGLLYLFYYIFYLTNLFFFSLRTNIVFSQRDFITATTLFFSVTTVNIGISQTVIRQRAADVLRGLKALCGVNMETHDVSVHTSPVT</sequence>